<dbReference type="PANTHER" id="PTHR33254">
    <property type="entry name" value="4-HYDROXY-4-METHYL-2-OXOGLUTARATE ALDOLASE 3-RELATED"/>
    <property type="match status" value="1"/>
</dbReference>
<dbReference type="Pfam" id="PF03737">
    <property type="entry name" value="RraA-like"/>
    <property type="match status" value="1"/>
</dbReference>
<evidence type="ECO:0000256" key="7">
    <source>
        <dbReference type="ARBA" id="ARBA00025046"/>
    </source>
</evidence>
<keyword evidence="5 9" id="KW-0479">Metal-binding</keyword>
<dbReference type="GO" id="GO:0047443">
    <property type="term" value="F:4-hydroxy-4-methyl-2-oxoglutarate aldolase activity"/>
    <property type="evidence" value="ECO:0007669"/>
    <property type="project" value="UniProtKB-EC"/>
</dbReference>
<name>A0A6I6XYS4_PSEPU</name>
<evidence type="ECO:0000256" key="8">
    <source>
        <dbReference type="ARBA" id="ARBA00047973"/>
    </source>
</evidence>
<gene>
    <name evidence="11" type="ORF">C2H86_12525</name>
</gene>
<feature type="binding site" evidence="9">
    <location>
        <begin position="78"/>
        <end position="81"/>
    </location>
    <ligand>
        <name>substrate</name>
    </ligand>
</feature>
<evidence type="ECO:0000256" key="3">
    <source>
        <dbReference type="ARBA" id="ARBA00008621"/>
    </source>
</evidence>
<dbReference type="GO" id="GO:0046872">
    <property type="term" value="F:metal ion binding"/>
    <property type="evidence" value="ECO:0007669"/>
    <property type="project" value="UniProtKB-KW"/>
</dbReference>
<evidence type="ECO:0000256" key="9">
    <source>
        <dbReference type="PIRSR" id="PIRSR605493-1"/>
    </source>
</evidence>
<evidence type="ECO:0000256" key="4">
    <source>
        <dbReference type="ARBA" id="ARBA00011233"/>
    </source>
</evidence>
<comment type="cofactor">
    <cofactor evidence="2 10">
        <name>a divalent metal cation</name>
        <dbReference type="ChEBI" id="CHEBI:60240"/>
    </cofactor>
</comment>
<protein>
    <recommendedName>
        <fullName evidence="10">4-hydroxy-4-methyl-2-oxoglutarate aldolase</fullName>
        <shortName evidence="10">HMG aldolase</shortName>
        <ecNumber evidence="10">4.1.1.112</ecNumber>
        <ecNumber evidence="10">4.1.3.17</ecNumber>
    </recommendedName>
    <alternativeName>
        <fullName evidence="10">Oxaloacetate decarboxylase</fullName>
    </alternativeName>
</protein>
<feature type="binding site" evidence="9">
    <location>
        <position position="101"/>
    </location>
    <ligand>
        <name>Mg(2+)</name>
        <dbReference type="ChEBI" id="CHEBI:18420"/>
    </ligand>
</feature>
<dbReference type="PANTHER" id="PTHR33254:SF4">
    <property type="entry name" value="4-HYDROXY-4-METHYL-2-OXOGLUTARATE ALDOLASE 3-RELATED"/>
    <property type="match status" value="1"/>
</dbReference>
<dbReference type="EC" id="4.1.1.112" evidence="10"/>
<evidence type="ECO:0000313" key="11">
    <source>
        <dbReference type="EMBL" id="QHG65198.1"/>
    </source>
</evidence>
<dbReference type="GO" id="GO:0008948">
    <property type="term" value="F:oxaloacetate decarboxylase activity"/>
    <property type="evidence" value="ECO:0007669"/>
    <property type="project" value="UniProtKB-EC"/>
</dbReference>
<comment type="catalytic activity">
    <reaction evidence="1 10">
        <text>4-hydroxy-4-methyl-2-oxoglutarate = 2 pyruvate</text>
        <dbReference type="Rhea" id="RHEA:22748"/>
        <dbReference type="ChEBI" id="CHEBI:15361"/>
        <dbReference type="ChEBI" id="CHEBI:58276"/>
        <dbReference type="EC" id="4.1.3.17"/>
    </reaction>
</comment>
<dbReference type="InterPro" id="IPR036704">
    <property type="entry name" value="RraA/RraA-like_sf"/>
</dbReference>
<dbReference type="SUPFAM" id="SSF89562">
    <property type="entry name" value="RraA-like"/>
    <property type="match status" value="1"/>
</dbReference>
<comment type="function">
    <text evidence="7 10">Catalyzes the aldol cleavage of 4-hydroxy-4-methyl-2-oxoglutarate (HMG) into 2 molecules of pyruvate. Also contains a secondary oxaloacetate (OAA) decarboxylase activity due to the common pyruvate enolate transition state formed following C-C bond cleavage in the retro-aldol and decarboxylation reactions.</text>
</comment>
<dbReference type="InterPro" id="IPR005493">
    <property type="entry name" value="RraA/RraA-like"/>
</dbReference>
<comment type="catalytic activity">
    <reaction evidence="8 10">
        <text>oxaloacetate + H(+) = pyruvate + CO2</text>
        <dbReference type="Rhea" id="RHEA:15641"/>
        <dbReference type="ChEBI" id="CHEBI:15361"/>
        <dbReference type="ChEBI" id="CHEBI:15378"/>
        <dbReference type="ChEBI" id="CHEBI:16452"/>
        <dbReference type="ChEBI" id="CHEBI:16526"/>
        <dbReference type="EC" id="4.1.1.112"/>
    </reaction>
</comment>
<keyword evidence="6 10" id="KW-0456">Lyase</keyword>
<dbReference type="EC" id="4.1.3.17" evidence="10"/>
<dbReference type="AlphaFoldDB" id="A0A6I6XYS4"/>
<proteinExistence type="inferred from homology"/>
<dbReference type="Gene3D" id="3.50.30.40">
    <property type="entry name" value="Ribonuclease E inhibitor RraA/RraA-like"/>
    <property type="match status" value="1"/>
</dbReference>
<reference evidence="11 12" key="1">
    <citation type="submission" date="2020-02" db="EMBL/GenBank/DDBJ databases">
        <title>Pseudomonas Putida W5 Complete Genome Assembly.</title>
        <authorList>
            <person name="Yuan Z.-C."/>
            <person name="Shaw G.A."/>
            <person name="Cusano A.D."/>
            <person name="Caddey B.J."/>
            <person name="Weselowski B.J."/>
        </authorList>
    </citation>
    <scope>NUCLEOTIDE SEQUENCE [LARGE SCALE GENOMIC DNA]</scope>
    <source>
        <strain evidence="11 12">W5</strain>
    </source>
</reference>
<dbReference type="RefSeq" id="WP_159410540.1">
    <property type="nucleotide sequence ID" value="NZ_CP026115.2"/>
</dbReference>
<accession>A0A6I6XYS4</accession>
<dbReference type="GO" id="GO:0051252">
    <property type="term" value="P:regulation of RNA metabolic process"/>
    <property type="evidence" value="ECO:0007669"/>
    <property type="project" value="InterPro"/>
</dbReference>
<evidence type="ECO:0000313" key="12">
    <source>
        <dbReference type="Proteomes" id="UP000464480"/>
    </source>
</evidence>
<evidence type="ECO:0000256" key="2">
    <source>
        <dbReference type="ARBA" id="ARBA00001968"/>
    </source>
</evidence>
<dbReference type="GO" id="GO:0008428">
    <property type="term" value="F:ribonuclease inhibitor activity"/>
    <property type="evidence" value="ECO:0007669"/>
    <property type="project" value="InterPro"/>
</dbReference>
<evidence type="ECO:0000256" key="10">
    <source>
        <dbReference type="RuleBase" id="RU004338"/>
    </source>
</evidence>
<evidence type="ECO:0000256" key="6">
    <source>
        <dbReference type="ARBA" id="ARBA00023239"/>
    </source>
</evidence>
<dbReference type="Proteomes" id="UP000464480">
    <property type="component" value="Chromosome"/>
</dbReference>
<sequence>MITTADLCDTHSDMIATGDLHILQGTWRWFGKAASMRGPIVTLQAHGCNTELREQLDQPGLGRILVIEAGDDPGALLGENLSMKALLNGWAGFLINGNVRDSRSLSAIDLPVLALGSWPARSKNEPGGMSDVILEIGGARLSPGDWLYADSDGVLLSRVQLKTN</sequence>
<evidence type="ECO:0000256" key="1">
    <source>
        <dbReference type="ARBA" id="ARBA00001342"/>
    </source>
</evidence>
<evidence type="ECO:0000256" key="5">
    <source>
        <dbReference type="ARBA" id="ARBA00022723"/>
    </source>
</evidence>
<comment type="similarity">
    <text evidence="3 10">Belongs to the class II aldolase/RraA-like family.</text>
</comment>
<dbReference type="InterPro" id="IPR010203">
    <property type="entry name" value="RraA"/>
</dbReference>
<keyword evidence="9" id="KW-0460">Magnesium</keyword>
<organism evidence="11 12">
    <name type="scientific">Pseudomonas putida</name>
    <name type="common">Arthrobacter siderocapsulatus</name>
    <dbReference type="NCBI Taxonomy" id="303"/>
    <lineage>
        <taxon>Bacteria</taxon>
        <taxon>Pseudomonadati</taxon>
        <taxon>Pseudomonadota</taxon>
        <taxon>Gammaproteobacteria</taxon>
        <taxon>Pseudomonadales</taxon>
        <taxon>Pseudomonadaceae</taxon>
        <taxon>Pseudomonas</taxon>
    </lineage>
</organism>
<dbReference type="NCBIfam" id="TIGR01935">
    <property type="entry name" value="NOT-MenG"/>
    <property type="match status" value="1"/>
</dbReference>
<comment type="subunit">
    <text evidence="4 10">Homotrimer.</text>
</comment>
<dbReference type="CDD" id="cd16841">
    <property type="entry name" value="RraA_family"/>
    <property type="match status" value="1"/>
</dbReference>
<comment type="cofactor">
    <cofactor evidence="9">
        <name>Mg(2+)</name>
        <dbReference type="ChEBI" id="CHEBI:18420"/>
    </cofactor>
</comment>
<dbReference type="EMBL" id="CP026115">
    <property type="protein sequence ID" value="QHG65198.1"/>
    <property type="molecule type" value="Genomic_DNA"/>
</dbReference>
<feature type="binding site" evidence="9">
    <location>
        <position position="100"/>
    </location>
    <ligand>
        <name>substrate</name>
    </ligand>
</feature>